<dbReference type="Proteomes" id="UP000671399">
    <property type="component" value="Unassembled WGS sequence"/>
</dbReference>
<comment type="similarity">
    <text evidence="1">In the C-terminal section; belongs to the class-I pyridoxal-phosphate-dependent aminotransferase family.</text>
</comment>
<sequence>MRDDFRLVADAVAADIRSGRMRPGQRLLPQREFARRHGMAVSTAARVYQELARRGLVAGAVGRGTFVVDFSVRSGDADLVDLEANFPVLPGQSSMVARALGRVLAPAGLEAAMHPVPVTGSREARRVGASFLSRPGWVVDPERLLFTGSGRQAIAAAMVALVAPGQRLGVEELTYPVVKTIAARHGVTLVSIGMDGEGLSASALEQAHRRAPLAAVYLQPTLHNPLGVTMSAARRVELGGRLARLGLVAIEDRINSFLYDEELPLAAHAPEQTILVDSLSKRVGAGLNLGLLVCPAGLAGRVAAAVRSGTWGVPGVALACATAVLADGTAQRIVRLKQQDARLRQAVVAEVLAGFDVRADPRSYHVWWRLPGGWSTGAFVSAAARQRVVISPAADYAVVGVPVPDAVRLSTSSPDVETLRGSVALLAAIARGAPEEVGAGY</sequence>
<keyword evidence="3" id="KW-0805">Transcription regulation</keyword>
<proteinExistence type="inferred from homology"/>
<dbReference type="InterPro" id="IPR036390">
    <property type="entry name" value="WH_DNA-bd_sf"/>
</dbReference>
<name>A0ABS3V3N5_9ACTN</name>
<evidence type="ECO:0000256" key="5">
    <source>
        <dbReference type="ARBA" id="ARBA00023163"/>
    </source>
</evidence>
<dbReference type="SUPFAM" id="SSF46785">
    <property type="entry name" value="Winged helix' DNA-binding domain"/>
    <property type="match status" value="1"/>
</dbReference>
<gene>
    <name evidence="7" type="ORF">JQN83_05285</name>
</gene>
<evidence type="ECO:0000256" key="1">
    <source>
        <dbReference type="ARBA" id="ARBA00005384"/>
    </source>
</evidence>
<dbReference type="Gene3D" id="3.40.640.10">
    <property type="entry name" value="Type I PLP-dependent aspartate aminotransferase-like (Major domain)"/>
    <property type="match status" value="1"/>
</dbReference>
<dbReference type="InterPro" id="IPR015422">
    <property type="entry name" value="PyrdxlP-dep_Trfase_small"/>
</dbReference>
<keyword evidence="2" id="KW-0663">Pyridoxal phosphate</keyword>
<dbReference type="CDD" id="cd07377">
    <property type="entry name" value="WHTH_GntR"/>
    <property type="match status" value="1"/>
</dbReference>
<dbReference type="RefSeq" id="WP_208565920.1">
    <property type="nucleotide sequence ID" value="NZ_JAGFWR010000002.1"/>
</dbReference>
<evidence type="ECO:0000256" key="4">
    <source>
        <dbReference type="ARBA" id="ARBA00023125"/>
    </source>
</evidence>
<dbReference type="PROSITE" id="PS50949">
    <property type="entry name" value="HTH_GNTR"/>
    <property type="match status" value="1"/>
</dbReference>
<comment type="caution">
    <text evidence="7">The sequence shown here is derived from an EMBL/GenBank/DDBJ whole genome shotgun (WGS) entry which is preliminary data.</text>
</comment>
<keyword evidence="5" id="KW-0804">Transcription</keyword>
<evidence type="ECO:0000256" key="3">
    <source>
        <dbReference type="ARBA" id="ARBA00023015"/>
    </source>
</evidence>
<reference evidence="7 8" key="1">
    <citation type="submission" date="2021-03" db="EMBL/GenBank/DDBJ databases">
        <authorList>
            <person name="Lee D.-H."/>
        </authorList>
    </citation>
    <scope>NUCLEOTIDE SEQUENCE [LARGE SCALE GENOMIC DNA]</scope>
    <source>
        <strain evidence="7 8">MMS20-R2-23</strain>
    </source>
</reference>
<dbReference type="Pfam" id="PF00155">
    <property type="entry name" value="Aminotran_1_2"/>
    <property type="match status" value="1"/>
</dbReference>
<dbReference type="Pfam" id="PF00392">
    <property type="entry name" value="GntR"/>
    <property type="match status" value="1"/>
</dbReference>
<dbReference type="PANTHER" id="PTHR46577:SF1">
    <property type="entry name" value="HTH-TYPE TRANSCRIPTIONAL REGULATORY PROTEIN GABR"/>
    <property type="match status" value="1"/>
</dbReference>
<protein>
    <submittedName>
        <fullName evidence="7">PLP-dependent aminotransferase family protein</fullName>
    </submittedName>
</protein>
<dbReference type="InterPro" id="IPR015421">
    <property type="entry name" value="PyrdxlP-dep_Trfase_major"/>
</dbReference>
<dbReference type="CDD" id="cd00609">
    <property type="entry name" value="AAT_like"/>
    <property type="match status" value="1"/>
</dbReference>
<evidence type="ECO:0000259" key="6">
    <source>
        <dbReference type="PROSITE" id="PS50949"/>
    </source>
</evidence>
<keyword evidence="8" id="KW-1185">Reference proteome</keyword>
<keyword evidence="7" id="KW-0808">Transferase</keyword>
<accession>A0ABS3V3N5</accession>
<keyword evidence="4" id="KW-0238">DNA-binding</keyword>
<evidence type="ECO:0000256" key="2">
    <source>
        <dbReference type="ARBA" id="ARBA00022898"/>
    </source>
</evidence>
<dbReference type="SUPFAM" id="SSF53383">
    <property type="entry name" value="PLP-dependent transferases"/>
    <property type="match status" value="1"/>
</dbReference>
<keyword evidence="7" id="KW-0032">Aminotransferase</keyword>
<dbReference type="InterPro" id="IPR000524">
    <property type="entry name" value="Tscrpt_reg_HTH_GntR"/>
</dbReference>
<dbReference type="SMART" id="SM00345">
    <property type="entry name" value="HTH_GNTR"/>
    <property type="match status" value="1"/>
</dbReference>
<dbReference type="Gene3D" id="1.10.10.10">
    <property type="entry name" value="Winged helix-like DNA-binding domain superfamily/Winged helix DNA-binding domain"/>
    <property type="match status" value="1"/>
</dbReference>
<dbReference type="InterPro" id="IPR004839">
    <property type="entry name" value="Aminotransferase_I/II_large"/>
</dbReference>
<dbReference type="Gene3D" id="3.90.1150.10">
    <property type="entry name" value="Aspartate Aminotransferase, domain 1"/>
    <property type="match status" value="1"/>
</dbReference>
<organism evidence="7 8">
    <name type="scientific">Micromonospora antibiotica</name>
    <dbReference type="NCBI Taxonomy" id="2807623"/>
    <lineage>
        <taxon>Bacteria</taxon>
        <taxon>Bacillati</taxon>
        <taxon>Actinomycetota</taxon>
        <taxon>Actinomycetes</taxon>
        <taxon>Micromonosporales</taxon>
        <taxon>Micromonosporaceae</taxon>
        <taxon>Micromonospora</taxon>
    </lineage>
</organism>
<feature type="domain" description="HTH gntR-type" evidence="6">
    <location>
        <begin position="2"/>
        <end position="70"/>
    </location>
</feature>
<dbReference type="InterPro" id="IPR015424">
    <property type="entry name" value="PyrdxlP-dep_Trfase"/>
</dbReference>
<dbReference type="PANTHER" id="PTHR46577">
    <property type="entry name" value="HTH-TYPE TRANSCRIPTIONAL REGULATORY PROTEIN GABR"/>
    <property type="match status" value="1"/>
</dbReference>
<dbReference type="InterPro" id="IPR036388">
    <property type="entry name" value="WH-like_DNA-bd_sf"/>
</dbReference>
<dbReference type="EMBL" id="JAGFWR010000002">
    <property type="protein sequence ID" value="MBO4160223.1"/>
    <property type="molecule type" value="Genomic_DNA"/>
</dbReference>
<dbReference type="GO" id="GO:0008483">
    <property type="term" value="F:transaminase activity"/>
    <property type="evidence" value="ECO:0007669"/>
    <property type="project" value="UniProtKB-KW"/>
</dbReference>
<dbReference type="InterPro" id="IPR051446">
    <property type="entry name" value="HTH_trans_reg/aminotransferase"/>
</dbReference>
<evidence type="ECO:0000313" key="8">
    <source>
        <dbReference type="Proteomes" id="UP000671399"/>
    </source>
</evidence>
<evidence type="ECO:0000313" key="7">
    <source>
        <dbReference type="EMBL" id="MBO4160223.1"/>
    </source>
</evidence>